<dbReference type="Gene3D" id="3.40.50.300">
    <property type="entry name" value="P-loop containing nucleotide triphosphate hydrolases"/>
    <property type="match status" value="2"/>
</dbReference>
<dbReference type="Pfam" id="PF16124">
    <property type="entry name" value="RecQ_Zn_bind"/>
    <property type="match status" value="1"/>
</dbReference>
<evidence type="ECO:0000256" key="12">
    <source>
        <dbReference type="ARBA" id="ARBA00044550"/>
    </source>
</evidence>
<keyword evidence="5 15" id="KW-0347">Helicase</keyword>
<dbReference type="GO" id="GO:0043138">
    <property type="term" value="F:3'-5' DNA helicase activity"/>
    <property type="evidence" value="ECO:0007669"/>
    <property type="project" value="UniProtKB-EC"/>
</dbReference>
<dbReference type="GO" id="GO:0005737">
    <property type="term" value="C:cytoplasm"/>
    <property type="evidence" value="ECO:0007669"/>
    <property type="project" value="TreeGrafter"/>
</dbReference>
<evidence type="ECO:0000256" key="4">
    <source>
        <dbReference type="ARBA" id="ARBA00022801"/>
    </source>
</evidence>
<dbReference type="PANTHER" id="PTHR13710:SF105">
    <property type="entry name" value="ATP-DEPENDENT DNA HELICASE Q1"/>
    <property type="match status" value="1"/>
</dbReference>
<keyword evidence="8" id="KW-0413">Isomerase</keyword>
<evidence type="ECO:0000256" key="11">
    <source>
        <dbReference type="ARBA" id="ARBA00044535"/>
    </source>
</evidence>
<dbReference type="GO" id="GO:0006281">
    <property type="term" value="P:DNA repair"/>
    <property type="evidence" value="ECO:0007669"/>
    <property type="project" value="TreeGrafter"/>
</dbReference>
<evidence type="ECO:0000256" key="1">
    <source>
        <dbReference type="ARBA" id="ARBA00005446"/>
    </source>
</evidence>
<evidence type="ECO:0000259" key="14">
    <source>
        <dbReference type="PROSITE" id="PS51194"/>
    </source>
</evidence>
<dbReference type="PROSITE" id="PS51192">
    <property type="entry name" value="HELICASE_ATP_BIND_1"/>
    <property type="match status" value="1"/>
</dbReference>
<dbReference type="InterPro" id="IPR014001">
    <property type="entry name" value="Helicase_ATP-bd"/>
</dbReference>
<reference evidence="15" key="1">
    <citation type="journal article" date="2021" name="PeerJ">
        <title>Extensive microbial diversity within the chicken gut microbiome revealed by metagenomics and culture.</title>
        <authorList>
            <person name="Gilroy R."/>
            <person name="Ravi A."/>
            <person name="Getino M."/>
            <person name="Pursley I."/>
            <person name="Horton D.L."/>
            <person name="Alikhan N.F."/>
            <person name="Baker D."/>
            <person name="Gharbi K."/>
            <person name="Hall N."/>
            <person name="Watson M."/>
            <person name="Adriaenssens E.M."/>
            <person name="Foster-Nyarko E."/>
            <person name="Jarju S."/>
            <person name="Secka A."/>
            <person name="Antonio M."/>
            <person name="Oren A."/>
            <person name="Chaudhuri R.R."/>
            <person name="La Ragione R."/>
            <person name="Hildebrand F."/>
            <person name="Pallen M.J."/>
        </authorList>
    </citation>
    <scope>NUCLEOTIDE SEQUENCE</scope>
    <source>
        <strain evidence="15">ChiGjej6B6-14162</strain>
    </source>
</reference>
<proteinExistence type="inferred from homology"/>
<dbReference type="GO" id="GO:0003677">
    <property type="term" value="F:DNA binding"/>
    <property type="evidence" value="ECO:0007669"/>
    <property type="project" value="UniProtKB-KW"/>
</dbReference>
<dbReference type="GO" id="GO:0009378">
    <property type="term" value="F:four-way junction helicase activity"/>
    <property type="evidence" value="ECO:0007669"/>
    <property type="project" value="TreeGrafter"/>
</dbReference>
<comment type="catalytic activity">
    <reaction evidence="9">
        <text>Couples ATP hydrolysis with the unwinding of duplex DNA by translocating in the 3'-5' direction.</text>
        <dbReference type="EC" id="5.6.2.4"/>
    </reaction>
</comment>
<dbReference type="GO" id="GO:0043590">
    <property type="term" value="C:bacterial nucleoid"/>
    <property type="evidence" value="ECO:0007669"/>
    <property type="project" value="TreeGrafter"/>
</dbReference>
<dbReference type="SMART" id="SM00490">
    <property type="entry name" value="HELICc"/>
    <property type="match status" value="1"/>
</dbReference>
<comment type="caution">
    <text evidence="15">The sequence shown here is derived from an EMBL/GenBank/DDBJ whole genome shotgun (WGS) entry which is preliminary data.</text>
</comment>
<dbReference type="SMART" id="SM00487">
    <property type="entry name" value="DEXDc"/>
    <property type="match status" value="1"/>
</dbReference>
<evidence type="ECO:0000256" key="7">
    <source>
        <dbReference type="ARBA" id="ARBA00023125"/>
    </source>
</evidence>
<dbReference type="GO" id="GO:0005524">
    <property type="term" value="F:ATP binding"/>
    <property type="evidence" value="ECO:0007669"/>
    <property type="project" value="UniProtKB-KW"/>
</dbReference>
<evidence type="ECO:0000256" key="3">
    <source>
        <dbReference type="ARBA" id="ARBA00022741"/>
    </source>
</evidence>
<keyword evidence="4" id="KW-0378">Hydrolase</keyword>
<keyword evidence="3" id="KW-0547">Nucleotide-binding</keyword>
<dbReference type="Pfam" id="PF00271">
    <property type="entry name" value="Helicase_C"/>
    <property type="match status" value="1"/>
</dbReference>
<keyword evidence="6" id="KW-0067">ATP-binding</keyword>
<protein>
    <recommendedName>
        <fullName evidence="11">ATP-dependent DNA helicase RecQ</fullName>
        <ecNumber evidence="10">5.6.2.4</ecNumber>
    </recommendedName>
    <alternativeName>
        <fullName evidence="12">DNA 3'-5' helicase RecQ</fullName>
    </alternativeName>
</protein>
<comment type="similarity">
    <text evidence="1">Belongs to the helicase family. RecQ subfamily.</text>
</comment>
<evidence type="ECO:0000256" key="5">
    <source>
        <dbReference type="ARBA" id="ARBA00022806"/>
    </source>
</evidence>
<feature type="domain" description="Helicase ATP-binding" evidence="13">
    <location>
        <begin position="29"/>
        <end position="197"/>
    </location>
</feature>
<evidence type="ECO:0000256" key="8">
    <source>
        <dbReference type="ARBA" id="ARBA00023235"/>
    </source>
</evidence>
<feature type="domain" description="Helicase C-terminal" evidence="14">
    <location>
        <begin position="221"/>
        <end position="367"/>
    </location>
</feature>
<dbReference type="SUPFAM" id="SSF52540">
    <property type="entry name" value="P-loop containing nucleoside triphosphate hydrolases"/>
    <property type="match status" value="1"/>
</dbReference>
<keyword evidence="2" id="KW-0479">Metal-binding</keyword>
<dbReference type="AlphaFoldDB" id="A0A9D1X9G5"/>
<dbReference type="Pfam" id="PF00270">
    <property type="entry name" value="DEAD"/>
    <property type="match status" value="1"/>
</dbReference>
<dbReference type="PANTHER" id="PTHR13710">
    <property type="entry name" value="DNA HELICASE RECQ FAMILY MEMBER"/>
    <property type="match status" value="1"/>
</dbReference>
<evidence type="ECO:0000313" key="15">
    <source>
        <dbReference type="EMBL" id="HIX75348.1"/>
    </source>
</evidence>
<name>A0A9D1X9G5_9BACT</name>
<dbReference type="InterPro" id="IPR027417">
    <property type="entry name" value="P-loop_NTPase"/>
</dbReference>
<keyword evidence="7" id="KW-0238">DNA-binding</keyword>
<dbReference type="InterPro" id="IPR004589">
    <property type="entry name" value="DNA_helicase_ATP-dep_RecQ"/>
</dbReference>
<evidence type="ECO:0000313" key="16">
    <source>
        <dbReference type="Proteomes" id="UP000886740"/>
    </source>
</evidence>
<sequence>MDEQVDIFHKILKEYWGYTAFRPLQEEIIRSVYEGNDTLGLMPTGGGKSITFQVPALAKEGICIVITPLIALMKDQVENLRRVGIKATYIYSGLTRQEIITQLENCIFGDYKFLYVSPERLSTEIFLTKIKAMNVNLLVVDESHCISQWGYDFRPSYLRVAEIRDTLPDVPVLALTATATPEVVADIQEKLRFKRPRVYQKSFARENLAYIIRRTEDKHKTLIHILNRVPGTAIVYVRNRKRTKEIATLLREEGIEADFFHAGLKNDEKNERQERWKNDQCRVIVSTNAFGMGIDKPDVRLVVHMDMPGSLEEYYQEAGRAGRDGQKAYAVVLYSKADSGKLKKRLSDEFPEREFIYRVYEALGNFYQIAVGFGLDTGHDFNLAEFCAAYKFPLLPTHHALKILELAGYIEYTEETDNASRLMFIATREELYQYLRQDNLNDHVVQVVLRSYTGLFADYVYLDEEQIAKRCGVTPHEVYESLIRLSKYRIINYIPRKKTPMIFYRQPREEQRYLVIPKSAYEERRERSEKRLLKVLEYTESDDTCRSRLLLAYFGEKGAKDCGSCDVCLQKGDSGLSHYEFNRIRDYLMALPETQEGPYFLADLVETMPFKTERSLTAIRFLAEHDDEHFQIKDGYLSVVIDKRLTSE</sequence>
<dbReference type="CDD" id="cd17920">
    <property type="entry name" value="DEXHc_RecQ"/>
    <property type="match status" value="1"/>
</dbReference>
<dbReference type="EC" id="5.6.2.4" evidence="10"/>
<evidence type="ECO:0000256" key="2">
    <source>
        <dbReference type="ARBA" id="ARBA00022723"/>
    </source>
</evidence>
<reference evidence="15" key="2">
    <citation type="submission" date="2021-04" db="EMBL/GenBank/DDBJ databases">
        <authorList>
            <person name="Gilroy R."/>
        </authorList>
    </citation>
    <scope>NUCLEOTIDE SEQUENCE</scope>
    <source>
        <strain evidence="15">ChiGjej6B6-14162</strain>
    </source>
</reference>
<dbReference type="InterPro" id="IPR001650">
    <property type="entry name" value="Helicase_C-like"/>
</dbReference>
<gene>
    <name evidence="15" type="ORF">H9977_09995</name>
</gene>
<dbReference type="InterPro" id="IPR032284">
    <property type="entry name" value="RecQ_Zn-bd"/>
</dbReference>
<dbReference type="Proteomes" id="UP000886740">
    <property type="component" value="Unassembled WGS sequence"/>
</dbReference>
<dbReference type="Gene3D" id="1.10.10.10">
    <property type="entry name" value="Winged helix-like DNA-binding domain superfamily/Winged helix DNA-binding domain"/>
    <property type="match status" value="1"/>
</dbReference>
<dbReference type="GO" id="GO:0006310">
    <property type="term" value="P:DNA recombination"/>
    <property type="evidence" value="ECO:0007669"/>
    <property type="project" value="InterPro"/>
</dbReference>
<dbReference type="GO" id="GO:0016787">
    <property type="term" value="F:hydrolase activity"/>
    <property type="evidence" value="ECO:0007669"/>
    <property type="project" value="UniProtKB-KW"/>
</dbReference>
<dbReference type="EMBL" id="DXEL01000068">
    <property type="protein sequence ID" value="HIX75348.1"/>
    <property type="molecule type" value="Genomic_DNA"/>
</dbReference>
<evidence type="ECO:0000256" key="6">
    <source>
        <dbReference type="ARBA" id="ARBA00022840"/>
    </source>
</evidence>
<evidence type="ECO:0000259" key="13">
    <source>
        <dbReference type="PROSITE" id="PS51192"/>
    </source>
</evidence>
<dbReference type="NCBIfam" id="TIGR00614">
    <property type="entry name" value="recQ_fam"/>
    <property type="match status" value="1"/>
</dbReference>
<dbReference type="PROSITE" id="PS51194">
    <property type="entry name" value="HELICASE_CTER"/>
    <property type="match status" value="1"/>
</dbReference>
<dbReference type="InterPro" id="IPR011545">
    <property type="entry name" value="DEAD/DEAH_box_helicase_dom"/>
</dbReference>
<dbReference type="GO" id="GO:0046872">
    <property type="term" value="F:metal ion binding"/>
    <property type="evidence" value="ECO:0007669"/>
    <property type="project" value="UniProtKB-KW"/>
</dbReference>
<evidence type="ECO:0000256" key="10">
    <source>
        <dbReference type="ARBA" id="ARBA00034808"/>
    </source>
</evidence>
<dbReference type="InterPro" id="IPR036388">
    <property type="entry name" value="WH-like_DNA-bd_sf"/>
</dbReference>
<evidence type="ECO:0000256" key="9">
    <source>
        <dbReference type="ARBA" id="ARBA00034617"/>
    </source>
</evidence>
<accession>A0A9D1X9G5</accession>
<dbReference type="GO" id="GO:0030894">
    <property type="term" value="C:replisome"/>
    <property type="evidence" value="ECO:0007669"/>
    <property type="project" value="TreeGrafter"/>
</dbReference>
<dbReference type="FunFam" id="3.40.50.300:FF:001389">
    <property type="entry name" value="ATP-dependent DNA helicase RecQ"/>
    <property type="match status" value="1"/>
</dbReference>
<organism evidence="15 16">
    <name type="scientific">Candidatus Parabacteroides intestinipullorum</name>
    <dbReference type="NCBI Taxonomy" id="2838723"/>
    <lineage>
        <taxon>Bacteria</taxon>
        <taxon>Pseudomonadati</taxon>
        <taxon>Bacteroidota</taxon>
        <taxon>Bacteroidia</taxon>
        <taxon>Bacteroidales</taxon>
        <taxon>Tannerellaceae</taxon>
        <taxon>Parabacteroides</taxon>
    </lineage>
</organism>